<proteinExistence type="predicted"/>
<evidence type="ECO:0000313" key="3">
    <source>
        <dbReference type="Proteomes" id="UP000627934"/>
    </source>
</evidence>
<dbReference type="InterPro" id="IPR036052">
    <property type="entry name" value="TrpB-like_PALP_sf"/>
</dbReference>
<dbReference type="Pfam" id="PF00291">
    <property type="entry name" value="PALP"/>
    <property type="match status" value="1"/>
</dbReference>
<dbReference type="Proteomes" id="UP000627934">
    <property type="component" value="Unassembled WGS sequence"/>
</dbReference>
<reference evidence="2" key="1">
    <citation type="submission" date="2016-08" db="EMBL/GenBank/DDBJ databases">
        <authorList>
            <person name="Yan J."/>
        </authorList>
    </citation>
    <scope>NUCLEOTIDE SEQUENCE</scope>
    <source>
        <strain evidence="2">CSS-01s</strain>
    </source>
</reference>
<dbReference type="SUPFAM" id="SSF53686">
    <property type="entry name" value="Tryptophan synthase beta subunit-like PLP-dependent enzymes"/>
    <property type="match status" value="1"/>
</dbReference>
<organism evidence="2 3">
    <name type="scientific">Lasiodiplodia theobromae</name>
    <dbReference type="NCBI Taxonomy" id="45133"/>
    <lineage>
        <taxon>Eukaryota</taxon>
        <taxon>Fungi</taxon>
        <taxon>Dikarya</taxon>
        <taxon>Ascomycota</taxon>
        <taxon>Pezizomycotina</taxon>
        <taxon>Dothideomycetes</taxon>
        <taxon>Dothideomycetes incertae sedis</taxon>
        <taxon>Botryosphaeriales</taxon>
        <taxon>Botryosphaeriaceae</taxon>
        <taxon>Lasiodiplodia</taxon>
    </lineage>
</organism>
<name>A0A8H7ISX1_9PEZI</name>
<feature type="domain" description="Tryptophan synthase beta chain-like PALP" evidence="1">
    <location>
        <begin position="39"/>
        <end position="158"/>
    </location>
</feature>
<dbReference type="PANTHER" id="PTHR42937:SF1">
    <property type="entry name" value="DIAMINOPROPIONATE AMMONIA-LYASE"/>
    <property type="match status" value="1"/>
</dbReference>
<sequence>MSLHRPPCCRLALPQPLHWTSSAAADPFQAEVFHRRLPEYSETPLVSLLHVANELGLTHVLVKDECRCFGLPAFKILGSAWTELEDSTGLRFVTCTDGNWGRAVARMAKYLSVPAHVFVPQNVDQTTRDNIKSEGAEVPVVQGGYDAAIGAVREDAEAATDSWSWILRGPATTTFQPG</sequence>
<dbReference type="PANTHER" id="PTHR42937">
    <property type="match status" value="1"/>
</dbReference>
<comment type="caution">
    <text evidence="2">The sequence shown here is derived from an EMBL/GenBank/DDBJ whole genome shotgun (WGS) entry which is preliminary data.</text>
</comment>
<dbReference type="AlphaFoldDB" id="A0A8H7ISX1"/>
<dbReference type="EMBL" id="MDYX01000041">
    <property type="protein sequence ID" value="KAF9630851.1"/>
    <property type="molecule type" value="Genomic_DNA"/>
</dbReference>
<dbReference type="Gene3D" id="3.40.50.1100">
    <property type="match status" value="1"/>
</dbReference>
<dbReference type="InterPro" id="IPR001926">
    <property type="entry name" value="TrpB-like_PALP"/>
</dbReference>
<evidence type="ECO:0000313" key="2">
    <source>
        <dbReference type="EMBL" id="KAF9630851.1"/>
    </source>
</evidence>
<gene>
    <name evidence="2" type="ORF">BFW01_g1413</name>
</gene>
<protein>
    <submittedName>
        <fullName evidence="2">Diaminopropionate ammonia-lyase protein</fullName>
    </submittedName>
</protein>
<accession>A0A8H7ISX1</accession>
<evidence type="ECO:0000259" key="1">
    <source>
        <dbReference type="Pfam" id="PF00291"/>
    </source>
</evidence>
<reference evidence="2" key="2">
    <citation type="journal article" date="2018" name="DNA Res.">
        <title>Comparative genome and transcriptome analyses reveal adaptations to opportunistic infections in woody plant degrading pathogens of Botryosphaeriaceae.</title>
        <authorList>
            <person name="Yan J.Y."/>
            <person name="Zhao W.S."/>
            <person name="Chen Z."/>
            <person name="Xing Q.K."/>
            <person name="Zhang W."/>
            <person name="Chethana K.W.T."/>
            <person name="Xue M.F."/>
            <person name="Xu J.P."/>
            <person name="Phillips A.J.L."/>
            <person name="Wang Y."/>
            <person name="Liu J.H."/>
            <person name="Liu M."/>
            <person name="Zhou Y."/>
            <person name="Jayawardena R.S."/>
            <person name="Manawasinghe I.S."/>
            <person name="Huang J.B."/>
            <person name="Qiao G.H."/>
            <person name="Fu C.Y."/>
            <person name="Guo F.F."/>
            <person name="Dissanayake A.J."/>
            <person name="Peng Y.L."/>
            <person name="Hyde K.D."/>
            <person name="Li X.H."/>
        </authorList>
    </citation>
    <scope>NUCLEOTIDE SEQUENCE</scope>
    <source>
        <strain evidence="2">CSS-01s</strain>
    </source>
</reference>